<feature type="transmembrane region" description="Helical" evidence="8">
    <location>
        <begin position="486"/>
        <end position="507"/>
    </location>
</feature>
<dbReference type="PANTHER" id="PTHR30572">
    <property type="entry name" value="MEMBRANE COMPONENT OF TRANSPORTER-RELATED"/>
    <property type="match status" value="1"/>
</dbReference>
<feature type="coiled-coil region" evidence="7">
    <location>
        <begin position="581"/>
        <end position="644"/>
    </location>
</feature>
<feature type="transmembrane region" description="Helical" evidence="8">
    <location>
        <begin position="454"/>
        <end position="474"/>
    </location>
</feature>
<organism evidence="11">
    <name type="scientific">marine sediment metagenome</name>
    <dbReference type="NCBI Taxonomy" id="412755"/>
    <lineage>
        <taxon>unclassified sequences</taxon>
        <taxon>metagenomes</taxon>
        <taxon>ecological metagenomes</taxon>
    </lineage>
</organism>
<dbReference type="PANTHER" id="PTHR30572:SF4">
    <property type="entry name" value="ABC TRANSPORTER PERMEASE YTRF"/>
    <property type="match status" value="1"/>
</dbReference>
<protein>
    <recommendedName>
        <fullName evidence="12">ABC3 transporter permease protein domain-containing protein</fullName>
    </recommendedName>
</protein>
<keyword evidence="4 8" id="KW-1133">Transmembrane helix</keyword>
<dbReference type="InterPro" id="IPR050250">
    <property type="entry name" value="Macrolide_Exporter_MacB"/>
</dbReference>
<evidence type="ECO:0000256" key="4">
    <source>
        <dbReference type="ARBA" id="ARBA00022989"/>
    </source>
</evidence>
<feature type="transmembrane region" description="Helical" evidence="8">
    <location>
        <begin position="1194"/>
        <end position="1214"/>
    </location>
</feature>
<evidence type="ECO:0000256" key="1">
    <source>
        <dbReference type="ARBA" id="ARBA00004651"/>
    </source>
</evidence>
<feature type="transmembrane region" description="Helical" evidence="8">
    <location>
        <begin position="1258"/>
        <end position="1278"/>
    </location>
</feature>
<evidence type="ECO:0000256" key="2">
    <source>
        <dbReference type="ARBA" id="ARBA00022475"/>
    </source>
</evidence>
<feature type="domain" description="ABC3 transporter permease C-terminal" evidence="9">
    <location>
        <begin position="1632"/>
        <end position="1742"/>
    </location>
</feature>
<keyword evidence="3 8" id="KW-0812">Transmembrane</keyword>
<comment type="caution">
    <text evidence="11">The sequence shown here is derived from an EMBL/GenBank/DDBJ whole genome shotgun (WGS) entry which is preliminary data.</text>
</comment>
<dbReference type="EMBL" id="LAZR01000026">
    <property type="protein sequence ID" value="KKO03661.1"/>
    <property type="molecule type" value="Genomic_DNA"/>
</dbReference>
<keyword evidence="2" id="KW-1003">Cell membrane</keyword>
<keyword evidence="7" id="KW-0175">Coiled coil</keyword>
<dbReference type="InterPro" id="IPR003838">
    <property type="entry name" value="ABC3_permease_C"/>
</dbReference>
<dbReference type="GO" id="GO:0022857">
    <property type="term" value="F:transmembrane transporter activity"/>
    <property type="evidence" value="ECO:0007669"/>
    <property type="project" value="TreeGrafter"/>
</dbReference>
<comment type="subcellular location">
    <subcellularLocation>
        <location evidence="1">Cell membrane</location>
        <topology evidence="1">Multi-pass membrane protein</topology>
    </subcellularLocation>
</comment>
<evidence type="ECO:0000256" key="5">
    <source>
        <dbReference type="ARBA" id="ARBA00023136"/>
    </source>
</evidence>
<sequence length="1916" mass="210593">MPRPRVWWICVILLVIGGAIGAAPAQTLRNTLDKAQFVRDVEALTKYAHRLAGFGSEERIAEMARRIESTRTQDDPDRPVSDIFHEATDAVVAYLDDPDNIADAPGSLLASQYIQNRLTAIRESLPAGERKAFTIFTQEFDVVQAKTTECRLVIDGKSHTLYATRPNGVVARVTPADGLTGRLLYASKGRLEDYGNRSPQDAIVVLDYDGDWQTPFAFGAKAVIVLGDLQATRPMSYCLNVPATLPLFYLPPETAQAIRLRHRAASETTVSGTIFAGAKWHRLRGRNVIAVLKGTAPNMSDPGKPDQALLLAAPIDSLSEVPALSPGARDAANAAALLQLAKYMAFNRPKRDVVLCFFDGQTVNHQGARAFYDAIRRPRYDSDANTAPAVGTALEKRSNSVLEEYEFQNYAIAILNQESVFKPDTHDLMQRRNAMRKDVHIPLILKIGPILRNWSFVAMTIILAAIAIILSAVLQRDEDQKPPLQAAQRSATVGAVILAAAMVYGLFVDPALFDKRRGQLERQTQQNRSRMDVLTKKIEGLESSHRATLELLKDQARIADSDALEKLRPMRILVGTLPRQLVALETSIADLTRRHDEMKDTSVETPAAERDKLAKQIAAQSDEALRLRAAIDQARDALNEFEIEDLLWNTCLRIIQQELDWRDITFVKKKKIADSLIDQQDPARQQAKRQAFLERLTGKLKDPETDTWEINPAELDRRFQGVFGQLKRDVINACQQRKKELLLRDVDIVQAIRLNEALGVKQSIVALHVSLNLADERPFWTFIHGDRSSSLDKDTVSSYDEWVFKAVRATVEELGSRVAHFDERAVSGQYDIALFGGPGVDSSGMARLFGIKNVSVMTVMDHLNRQGQVNDTTAALDLDTMFTQVAEIAPLFRILADSDQLLGRANLPNRVRHFEVQWENNRLKGPKVARTSAGHAMRQHPVPDAVMTVYDTWGWQALTTPPGFVGTLMAMTNSRGFCEFGPFDSTRVRWGFRCLAASFDDDNPGVVRFITNEKTIGSDQVTLFEARSMTFVNYGFAAAGGTLAMEALQTAAMAPTLRLVCEAGQIMTVYAPVAAKGIKLFNSGSFVVLNNDATKANYQGTGIPLGSLADEFSHPIVIESSARDLGMLNTYRLQLLRDSRIYQESLEVINGQAGDLLSDTIASGIEGAGLQSYAGNAAVSAALSRAVYPPLLTVMNDLVTAVVLLLMLAMPFAFCMERLLIGSPHIYRQIAGFAGFFVGTFGILYVVNPAFKIATTPIIIFLAFAILLLSSLVIFLLIRKLQSTVKAFQGLGQTVHSTDVSRISTMAAAVMMGISTMRRRPLRTFLTASTVVLLTFTILTFASFGSSYDNRRSYKGPMTGMPPRMMIHDPFWNAMDAGVVEVLRGHLKGQATVVPRYWMSPTAQTAQAAAKTGLSMDKLLANDTTERIVPIGAGIGIDPADIEKQAHLRELFAPGSRFELLAENGIFLTEAIAKRLGFGPDDVGVAIVRLAGQKLIFAGTVSDDLAGFKSLEGSSVVPVDFEMSTGKEGIAPQQVGGDQGLKEPPEIETGMFAVFGLDDVVIFGPETAKRVGATVRSLTIYPDDPAEVEAIADRVAKVTRLPTYFGIHGEVFRFVFTTVISASGLKDLLIPMALGGLIIFATMLGSVSDREREIYTFSSLGLAPAHVASLFFAEAAVYAIIGGMGGYLLGQTVARVLSWVSTFANVAVPTMNYSSTNAIMTILVVMGTVLLSTIYPAIKASRSANPGIQRSWKIPKPEEDLYDLIFPFTVSAYDITGVVNFLKEHFENYSDTSLGIMATSESHVFRQAASSERIGVTATMALAPFDLGVNQHFALLSQPSEIEGIDEIRILIQRITGTRGDWLRANRIFINDLRRQLLIWRSLTPEVMDQYRQRTLDAWDDLPQEKIDELLIGDMS</sequence>
<evidence type="ECO:0000256" key="3">
    <source>
        <dbReference type="ARBA" id="ARBA00022692"/>
    </source>
</evidence>
<reference evidence="11" key="1">
    <citation type="journal article" date="2015" name="Nature">
        <title>Complex archaea that bridge the gap between prokaryotes and eukaryotes.</title>
        <authorList>
            <person name="Spang A."/>
            <person name="Saw J.H."/>
            <person name="Jorgensen S.L."/>
            <person name="Zaremba-Niedzwiedzka K."/>
            <person name="Martijn J."/>
            <person name="Lind A.E."/>
            <person name="van Eijk R."/>
            <person name="Schleper C."/>
            <person name="Guy L."/>
            <person name="Ettema T.J."/>
        </authorList>
    </citation>
    <scope>NUCLEOTIDE SEQUENCE</scope>
</reference>
<feature type="transmembrane region" description="Helical" evidence="8">
    <location>
        <begin position="1718"/>
        <end position="1738"/>
    </location>
</feature>
<feature type="domain" description="Peptidase M28" evidence="10">
    <location>
        <begin position="287"/>
        <end position="373"/>
    </location>
</feature>
<feature type="transmembrane region" description="Helical" evidence="8">
    <location>
        <begin position="1667"/>
        <end position="1689"/>
    </location>
</feature>
<evidence type="ECO:0000256" key="8">
    <source>
        <dbReference type="SAM" id="Phobius"/>
    </source>
</evidence>
<feature type="transmembrane region" description="Helical" evidence="8">
    <location>
        <begin position="1325"/>
        <end position="1345"/>
    </location>
</feature>
<evidence type="ECO:0000259" key="10">
    <source>
        <dbReference type="Pfam" id="PF04389"/>
    </source>
</evidence>
<dbReference type="Gene3D" id="3.40.630.10">
    <property type="entry name" value="Zn peptidases"/>
    <property type="match status" value="1"/>
</dbReference>
<comment type="similarity">
    <text evidence="6">Belongs to the ABC-4 integral membrane protein family.</text>
</comment>
<proteinExistence type="inferred from homology"/>
<dbReference type="Pfam" id="PF04389">
    <property type="entry name" value="Peptidase_M28"/>
    <property type="match status" value="1"/>
</dbReference>
<gene>
    <name evidence="11" type="ORF">LCGC14_0095890</name>
</gene>
<feature type="transmembrane region" description="Helical" evidence="8">
    <location>
        <begin position="1628"/>
        <end position="1647"/>
    </location>
</feature>
<accession>A0A0F9VER9</accession>
<feature type="transmembrane region" description="Helical" evidence="8">
    <location>
        <begin position="1226"/>
        <end position="1246"/>
    </location>
</feature>
<dbReference type="GO" id="GO:0005886">
    <property type="term" value="C:plasma membrane"/>
    <property type="evidence" value="ECO:0007669"/>
    <property type="project" value="UniProtKB-SubCell"/>
</dbReference>
<evidence type="ECO:0000256" key="6">
    <source>
        <dbReference type="ARBA" id="ARBA00038076"/>
    </source>
</evidence>
<dbReference type="InterPro" id="IPR007484">
    <property type="entry name" value="Peptidase_M28"/>
</dbReference>
<dbReference type="Pfam" id="PF02687">
    <property type="entry name" value="FtsX"/>
    <property type="match status" value="1"/>
</dbReference>
<evidence type="ECO:0000256" key="7">
    <source>
        <dbReference type="SAM" id="Coils"/>
    </source>
</evidence>
<keyword evidence="5 8" id="KW-0472">Membrane</keyword>
<evidence type="ECO:0000313" key="11">
    <source>
        <dbReference type="EMBL" id="KKO03661.1"/>
    </source>
</evidence>
<dbReference type="InterPro" id="IPR046450">
    <property type="entry name" value="PA_dom_sf"/>
</dbReference>
<dbReference type="SUPFAM" id="SSF53187">
    <property type="entry name" value="Zn-dependent exopeptidases"/>
    <property type="match status" value="1"/>
</dbReference>
<dbReference type="SUPFAM" id="SSF52025">
    <property type="entry name" value="PA domain"/>
    <property type="match status" value="1"/>
</dbReference>
<evidence type="ECO:0008006" key="12">
    <source>
        <dbReference type="Google" id="ProtNLM"/>
    </source>
</evidence>
<evidence type="ECO:0000259" key="9">
    <source>
        <dbReference type="Pfam" id="PF02687"/>
    </source>
</evidence>
<name>A0A0F9VER9_9ZZZZ</name>